<evidence type="ECO:0000256" key="1">
    <source>
        <dbReference type="SAM" id="Phobius"/>
    </source>
</evidence>
<keyword evidence="1" id="KW-0812">Transmembrane</keyword>
<organism evidence="2 3">
    <name type="scientific">Paenibacillus aceti</name>
    <dbReference type="NCBI Taxonomy" id="1820010"/>
    <lineage>
        <taxon>Bacteria</taxon>
        <taxon>Bacillati</taxon>
        <taxon>Bacillota</taxon>
        <taxon>Bacilli</taxon>
        <taxon>Bacillales</taxon>
        <taxon>Paenibacillaceae</taxon>
        <taxon>Paenibacillus</taxon>
    </lineage>
</organism>
<reference evidence="3" key="1">
    <citation type="journal article" date="2019" name="Int. J. Syst. Evol. Microbiol.">
        <title>The Global Catalogue of Microorganisms (GCM) 10K type strain sequencing project: providing services to taxonomists for standard genome sequencing and annotation.</title>
        <authorList>
            <consortium name="The Broad Institute Genomics Platform"/>
            <consortium name="The Broad Institute Genome Sequencing Center for Infectious Disease"/>
            <person name="Wu L."/>
            <person name="Ma J."/>
        </authorList>
    </citation>
    <scope>NUCLEOTIDE SEQUENCE [LARGE SCALE GENOMIC DNA]</scope>
    <source>
        <strain evidence="3">CGMCC 1.15420</strain>
    </source>
</reference>
<dbReference type="RefSeq" id="WP_120462739.1">
    <property type="nucleotide sequence ID" value="NZ_BMIW01000001.1"/>
</dbReference>
<comment type="caution">
    <text evidence="2">The sequence shown here is derived from an EMBL/GenBank/DDBJ whole genome shotgun (WGS) entry which is preliminary data.</text>
</comment>
<dbReference type="Proteomes" id="UP000608420">
    <property type="component" value="Unassembled WGS sequence"/>
</dbReference>
<feature type="transmembrane region" description="Helical" evidence="1">
    <location>
        <begin position="6"/>
        <end position="24"/>
    </location>
</feature>
<evidence type="ECO:0000313" key="3">
    <source>
        <dbReference type="Proteomes" id="UP000608420"/>
    </source>
</evidence>
<evidence type="ECO:0000313" key="2">
    <source>
        <dbReference type="EMBL" id="GGF83589.1"/>
    </source>
</evidence>
<protein>
    <submittedName>
        <fullName evidence="2">Uncharacterized protein</fullName>
    </submittedName>
</protein>
<accession>A0ABQ1VPT9</accession>
<sequence>MTRKNIALASLSVCLIVAVIFLFYQQLQLHQDPKVYSLTVETADLRIKDIEVVVYPNSVYVSDHDLEVIGEDKQFDGVAYSVSIGGNMVLSNSQADDPFTLPDALQGKLHYTTTGDHGKNVIRL</sequence>
<dbReference type="EMBL" id="BMIW01000001">
    <property type="protein sequence ID" value="GGF83589.1"/>
    <property type="molecule type" value="Genomic_DNA"/>
</dbReference>
<keyword evidence="1" id="KW-1133">Transmembrane helix</keyword>
<name>A0ABQ1VPT9_9BACL</name>
<proteinExistence type="predicted"/>
<keyword evidence="1" id="KW-0472">Membrane</keyword>
<keyword evidence="3" id="KW-1185">Reference proteome</keyword>
<gene>
    <name evidence="2" type="ORF">GCM10010913_01370</name>
</gene>